<evidence type="ECO:0000256" key="5">
    <source>
        <dbReference type="ARBA" id="ARBA00047928"/>
    </source>
</evidence>
<gene>
    <name evidence="7" type="ORF">T459_11464</name>
</gene>
<name>A0A2G2ZM50_CAPAN</name>
<evidence type="ECO:0000256" key="2">
    <source>
        <dbReference type="ARBA" id="ARBA00022801"/>
    </source>
</evidence>
<keyword evidence="4" id="KW-0961">Cell wall biogenesis/degradation</keyword>
<dbReference type="Proteomes" id="UP000222542">
    <property type="component" value="Unassembled WGS sequence"/>
</dbReference>
<dbReference type="UniPathway" id="UPA00545">
    <property type="reaction ID" value="UER00823"/>
</dbReference>
<dbReference type="AlphaFoldDB" id="A0A2G2ZM50"/>
<reference evidence="7 8" key="2">
    <citation type="journal article" date="2017" name="Genome Biol.">
        <title>New reference genome sequences of hot pepper reveal the massive evolution of plant disease-resistance genes by retroduplication.</title>
        <authorList>
            <person name="Kim S."/>
            <person name="Park J."/>
            <person name="Yeom S.I."/>
            <person name="Kim Y.M."/>
            <person name="Seo E."/>
            <person name="Kim K.T."/>
            <person name="Kim M.S."/>
            <person name="Lee J.M."/>
            <person name="Cheong K."/>
            <person name="Shin H.S."/>
            <person name="Kim S.B."/>
            <person name="Han K."/>
            <person name="Lee J."/>
            <person name="Park M."/>
            <person name="Lee H.A."/>
            <person name="Lee H.Y."/>
            <person name="Lee Y."/>
            <person name="Oh S."/>
            <person name="Lee J.H."/>
            <person name="Choi E."/>
            <person name="Choi E."/>
            <person name="Lee S.E."/>
            <person name="Jeon J."/>
            <person name="Kim H."/>
            <person name="Choi G."/>
            <person name="Song H."/>
            <person name="Lee J."/>
            <person name="Lee S.C."/>
            <person name="Kwon J.K."/>
            <person name="Lee H.Y."/>
            <person name="Koo N."/>
            <person name="Hong Y."/>
            <person name="Kim R.W."/>
            <person name="Kang W.H."/>
            <person name="Huh J.H."/>
            <person name="Kang B.C."/>
            <person name="Yang T.J."/>
            <person name="Lee Y.H."/>
            <person name="Bennetzen J.L."/>
            <person name="Choi D."/>
        </authorList>
    </citation>
    <scope>NUCLEOTIDE SEQUENCE [LARGE SCALE GENOMIC DNA]</scope>
    <source>
        <strain evidence="8">cv. CM334</strain>
    </source>
</reference>
<keyword evidence="2" id="KW-0378">Hydrolase</keyword>
<evidence type="ECO:0000313" key="7">
    <source>
        <dbReference type="EMBL" id="PHT83021.1"/>
    </source>
</evidence>
<keyword evidence="3" id="KW-0063">Aspartyl esterase</keyword>
<dbReference type="EMBL" id="AYRZ02000004">
    <property type="protein sequence ID" value="PHT83021.1"/>
    <property type="molecule type" value="Genomic_DNA"/>
</dbReference>
<protein>
    <recommendedName>
        <fullName evidence="6">Pectinesterase catalytic domain-containing protein</fullName>
    </recommendedName>
</protein>
<dbReference type="InterPro" id="IPR011050">
    <property type="entry name" value="Pectin_lyase_fold/virulence"/>
</dbReference>
<dbReference type="SUPFAM" id="SSF51126">
    <property type="entry name" value="Pectin lyase-like"/>
    <property type="match status" value="1"/>
</dbReference>
<dbReference type="GO" id="GO:0042545">
    <property type="term" value="P:cell wall modification"/>
    <property type="evidence" value="ECO:0007669"/>
    <property type="project" value="InterPro"/>
</dbReference>
<comment type="caution">
    <text evidence="7">The sequence shown here is derived from an EMBL/GenBank/DDBJ whole genome shotgun (WGS) entry which is preliminary data.</text>
</comment>
<evidence type="ECO:0000256" key="4">
    <source>
        <dbReference type="ARBA" id="ARBA00023316"/>
    </source>
</evidence>
<accession>A0A2G2ZM50</accession>
<feature type="domain" description="Pectinesterase catalytic" evidence="6">
    <location>
        <begin position="1"/>
        <end position="109"/>
    </location>
</feature>
<evidence type="ECO:0000313" key="8">
    <source>
        <dbReference type="Proteomes" id="UP000222542"/>
    </source>
</evidence>
<dbReference type="InterPro" id="IPR000070">
    <property type="entry name" value="Pectinesterase_cat"/>
</dbReference>
<reference evidence="7 8" key="1">
    <citation type="journal article" date="2014" name="Nat. Genet.">
        <title>Genome sequence of the hot pepper provides insights into the evolution of pungency in Capsicum species.</title>
        <authorList>
            <person name="Kim S."/>
            <person name="Park M."/>
            <person name="Yeom S.I."/>
            <person name="Kim Y.M."/>
            <person name="Lee J.M."/>
            <person name="Lee H.A."/>
            <person name="Seo E."/>
            <person name="Choi J."/>
            <person name="Cheong K."/>
            <person name="Kim K.T."/>
            <person name="Jung K."/>
            <person name="Lee G.W."/>
            <person name="Oh S.K."/>
            <person name="Bae C."/>
            <person name="Kim S.B."/>
            <person name="Lee H.Y."/>
            <person name="Kim S.Y."/>
            <person name="Kim M.S."/>
            <person name="Kang B.C."/>
            <person name="Jo Y.D."/>
            <person name="Yang H.B."/>
            <person name="Jeong H.J."/>
            <person name="Kang W.H."/>
            <person name="Kwon J.K."/>
            <person name="Shin C."/>
            <person name="Lim J.Y."/>
            <person name="Park J.H."/>
            <person name="Huh J.H."/>
            <person name="Kim J.S."/>
            <person name="Kim B.D."/>
            <person name="Cohen O."/>
            <person name="Paran I."/>
            <person name="Suh M.C."/>
            <person name="Lee S.B."/>
            <person name="Kim Y.K."/>
            <person name="Shin Y."/>
            <person name="Noh S.J."/>
            <person name="Park J."/>
            <person name="Seo Y.S."/>
            <person name="Kwon S.Y."/>
            <person name="Kim H.A."/>
            <person name="Park J.M."/>
            <person name="Kim H.J."/>
            <person name="Choi S.B."/>
            <person name="Bosland P.W."/>
            <person name="Reeves G."/>
            <person name="Jo S.H."/>
            <person name="Lee B.W."/>
            <person name="Cho H.T."/>
            <person name="Choi H.S."/>
            <person name="Lee M.S."/>
            <person name="Yu Y."/>
            <person name="Do Choi Y."/>
            <person name="Park B.S."/>
            <person name="van Deynze A."/>
            <person name="Ashrafi H."/>
            <person name="Hill T."/>
            <person name="Kim W.T."/>
            <person name="Pai H.S."/>
            <person name="Ahn H.K."/>
            <person name="Yeam I."/>
            <person name="Giovannoni J.J."/>
            <person name="Rose J.K."/>
            <person name="Sorensen I."/>
            <person name="Lee S.J."/>
            <person name="Kim R.W."/>
            <person name="Choi I.Y."/>
            <person name="Choi B.S."/>
            <person name="Lim J.S."/>
            <person name="Lee Y.H."/>
            <person name="Choi D."/>
        </authorList>
    </citation>
    <scope>NUCLEOTIDE SEQUENCE [LARGE SCALE GENOMIC DNA]</scope>
    <source>
        <strain evidence="8">cv. CM334</strain>
    </source>
</reference>
<evidence type="ECO:0000259" key="6">
    <source>
        <dbReference type="Pfam" id="PF01095"/>
    </source>
</evidence>
<organism evidence="7 8">
    <name type="scientific">Capsicum annuum</name>
    <name type="common">Capsicum pepper</name>
    <dbReference type="NCBI Taxonomy" id="4072"/>
    <lineage>
        <taxon>Eukaryota</taxon>
        <taxon>Viridiplantae</taxon>
        <taxon>Streptophyta</taxon>
        <taxon>Embryophyta</taxon>
        <taxon>Tracheophyta</taxon>
        <taxon>Spermatophyta</taxon>
        <taxon>Magnoliopsida</taxon>
        <taxon>eudicotyledons</taxon>
        <taxon>Gunneridae</taxon>
        <taxon>Pentapetalae</taxon>
        <taxon>asterids</taxon>
        <taxon>lamiids</taxon>
        <taxon>Solanales</taxon>
        <taxon>Solanaceae</taxon>
        <taxon>Solanoideae</taxon>
        <taxon>Capsiceae</taxon>
        <taxon>Capsicum</taxon>
    </lineage>
</organism>
<dbReference type="PANTHER" id="PTHR31707">
    <property type="entry name" value="PECTINESTERASE"/>
    <property type="match status" value="1"/>
</dbReference>
<keyword evidence="8" id="KW-1185">Reference proteome</keyword>
<evidence type="ECO:0000256" key="3">
    <source>
        <dbReference type="ARBA" id="ARBA00023085"/>
    </source>
</evidence>
<proteinExistence type="predicted"/>
<dbReference type="Gene3D" id="2.160.20.10">
    <property type="entry name" value="Single-stranded right-handed beta-helix, Pectin lyase-like"/>
    <property type="match status" value="1"/>
</dbReference>
<dbReference type="GO" id="GO:0045490">
    <property type="term" value="P:pectin catabolic process"/>
    <property type="evidence" value="ECO:0007669"/>
    <property type="project" value="UniProtKB-UniPathway"/>
</dbReference>
<sequence length="109" mass="12502">MSIINRCRIDAYEDTLYAHSLRQFYRNSYVTGTVDFIFLNAAAVFHKCKLVDRKANKNQKNMVTAQGRTDPNQATGSSIQFCDIIASPNVEPVENEFKTYIGRPRKEYS</sequence>
<dbReference type="Gramene" id="PHT83021">
    <property type="protein sequence ID" value="PHT83021"/>
    <property type="gene ID" value="T459_11464"/>
</dbReference>
<evidence type="ECO:0000256" key="1">
    <source>
        <dbReference type="ARBA" id="ARBA00005184"/>
    </source>
</evidence>
<comment type="catalytic activity">
    <reaction evidence="5">
        <text>[(1-&gt;4)-alpha-D-galacturonosyl methyl ester](n) + n H2O = [(1-&gt;4)-alpha-D-galacturonosyl](n) + n methanol + n H(+)</text>
        <dbReference type="Rhea" id="RHEA:22380"/>
        <dbReference type="Rhea" id="RHEA-COMP:14570"/>
        <dbReference type="Rhea" id="RHEA-COMP:14573"/>
        <dbReference type="ChEBI" id="CHEBI:15377"/>
        <dbReference type="ChEBI" id="CHEBI:15378"/>
        <dbReference type="ChEBI" id="CHEBI:17790"/>
        <dbReference type="ChEBI" id="CHEBI:140522"/>
        <dbReference type="ChEBI" id="CHEBI:140523"/>
        <dbReference type="EC" id="3.1.1.11"/>
    </reaction>
</comment>
<comment type="pathway">
    <text evidence="1">Glycan metabolism; pectin degradation; 2-dehydro-3-deoxy-D-gluconate from pectin: step 1/5.</text>
</comment>
<dbReference type="Pfam" id="PF01095">
    <property type="entry name" value="Pectinesterase"/>
    <property type="match status" value="1"/>
</dbReference>
<dbReference type="STRING" id="4072.A0A2G2ZM50"/>
<dbReference type="OMA" id="CRIDAYE"/>
<dbReference type="InterPro" id="IPR012334">
    <property type="entry name" value="Pectin_lyas_fold"/>
</dbReference>
<dbReference type="GO" id="GO:0030599">
    <property type="term" value="F:pectinesterase activity"/>
    <property type="evidence" value="ECO:0007669"/>
    <property type="project" value="UniProtKB-EC"/>
</dbReference>